<evidence type="ECO:0000256" key="1">
    <source>
        <dbReference type="SAM" id="MobiDB-lite"/>
    </source>
</evidence>
<protein>
    <submittedName>
        <fullName evidence="2">Uncharacterized protein</fullName>
    </submittedName>
</protein>
<reference evidence="2" key="2">
    <citation type="submission" date="2022-01" db="EMBL/GenBank/DDBJ databases">
        <authorList>
            <person name="Yamashiro T."/>
            <person name="Shiraishi A."/>
            <person name="Satake H."/>
            <person name="Nakayama K."/>
        </authorList>
    </citation>
    <scope>NUCLEOTIDE SEQUENCE</scope>
</reference>
<keyword evidence="3" id="KW-1185">Reference proteome</keyword>
<dbReference type="EMBL" id="BQNB010017776">
    <property type="protein sequence ID" value="GJT67101.1"/>
    <property type="molecule type" value="Genomic_DNA"/>
</dbReference>
<feature type="compositionally biased region" description="Polar residues" evidence="1">
    <location>
        <begin position="120"/>
        <end position="137"/>
    </location>
</feature>
<comment type="caution">
    <text evidence="2">The sequence shown here is derived from an EMBL/GenBank/DDBJ whole genome shotgun (WGS) entry which is preliminary data.</text>
</comment>
<gene>
    <name evidence="2" type="ORF">Tco_1018581</name>
</gene>
<reference evidence="2" key="1">
    <citation type="journal article" date="2022" name="Int. J. Mol. Sci.">
        <title>Draft Genome of Tanacetum Coccineum: Genomic Comparison of Closely Related Tanacetum-Family Plants.</title>
        <authorList>
            <person name="Yamashiro T."/>
            <person name="Shiraishi A."/>
            <person name="Nakayama K."/>
            <person name="Satake H."/>
        </authorList>
    </citation>
    <scope>NUCLEOTIDE SEQUENCE</scope>
</reference>
<accession>A0ABQ5FUN8</accession>
<dbReference type="Proteomes" id="UP001151760">
    <property type="component" value="Unassembled WGS sequence"/>
</dbReference>
<name>A0ABQ5FUN8_9ASTR</name>
<organism evidence="2 3">
    <name type="scientific">Tanacetum coccineum</name>
    <dbReference type="NCBI Taxonomy" id="301880"/>
    <lineage>
        <taxon>Eukaryota</taxon>
        <taxon>Viridiplantae</taxon>
        <taxon>Streptophyta</taxon>
        <taxon>Embryophyta</taxon>
        <taxon>Tracheophyta</taxon>
        <taxon>Spermatophyta</taxon>
        <taxon>Magnoliopsida</taxon>
        <taxon>eudicotyledons</taxon>
        <taxon>Gunneridae</taxon>
        <taxon>Pentapetalae</taxon>
        <taxon>asterids</taxon>
        <taxon>campanulids</taxon>
        <taxon>Asterales</taxon>
        <taxon>Asteraceae</taxon>
        <taxon>Asteroideae</taxon>
        <taxon>Anthemideae</taxon>
        <taxon>Anthemidinae</taxon>
        <taxon>Tanacetum</taxon>
    </lineage>
</organism>
<proteinExistence type="predicted"/>
<evidence type="ECO:0000313" key="2">
    <source>
        <dbReference type="EMBL" id="GJT67101.1"/>
    </source>
</evidence>
<sequence length="306" mass="35623">MQMLFCFINNVHVDYAELLWEGLYYSLTHPTTLIPYPRFTKIIIDHYMTKHLDISRRVHDNYHRVKNNNLVKHIFNSGKNKEGTGMKIPDWMLTDETKLTAHYQMYTAVFWVDVPTTQSQPIESTQGTHKTNSTPRTPNLEITKGESSAQRKSTVIRFHVPRRPDLETPIPTSVVSDITYLDEVIQMSIATQRRIKDYEAQKNVSKVKEHMVDEELDQLLEGVKNVDVDAFMDDVLNSQEDPSTRVETESYKEILEAKKSVDDVTITNDDVEEELARDEFELRRREKGRGIEKIRDTPHPHPLDLI</sequence>
<feature type="region of interest" description="Disordered" evidence="1">
    <location>
        <begin position="287"/>
        <end position="306"/>
    </location>
</feature>
<evidence type="ECO:0000313" key="3">
    <source>
        <dbReference type="Proteomes" id="UP001151760"/>
    </source>
</evidence>
<feature type="region of interest" description="Disordered" evidence="1">
    <location>
        <begin position="120"/>
        <end position="152"/>
    </location>
</feature>